<accession>B8ZZS0</accession>
<reference evidence="20" key="8">
    <citation type="journal article" date="2011" name="BMC Syst. Biol.">
        <title>Initial characterization of the human central proteome.</title>
        <authorList>
            <person name="Burkard T.R."/>
            <person name="Planyavsky M."/>
            <person name="Kaupe I."/>
            <person name="Breitwieser F.P."/>
            <person name="Burckstummer T."/>
            <person name="Bennett K.L."/>
            <person name="Superti-Furga G."/>
            <person name="Colinge J."/>
        </authorList>
    </citation>
    <scope>IDENTIFICATION BY MASS SPECTROMETRY [LARGE SCALE ANALYSIS]</scope>
</reference>
<evidence type="ECO:0007829" key="16">
    <source>
        <dbReference type="PubMed" id="18669648"/>
    </source>
</evidence>
<dbReference type="InterPro" id="IPR000727">
    <property type="entry name" value="T_SNARE_dom"/>
</dbReference>
<dbReference type="OpenTargets" id="ENSG00000177951"/>
<reference evidence="16" key="4">
    <citation type="journal article" date="2008" name="Proc. Natl. Acad. Sci. U.S.A.">
        <title>A quantitative atlas of mitotic phosphorylation.</title>
        <authorList>
            <person name="Dephoure N."/>
            <person name="Zhou C."/>
            <person name="Villen J."/>
            <person name="Beausoleil S.A."/>
            <person name="Bakalarski C.E."/>
            <person name="Elledge S.J."/>
            <person name="Gygi S.P."/>
        </authorList>
    </citation>
    <scope>IDENTIFICATION BY MASS SPECTROMETRY [LARGE SCALE ANALYSIS]</scope>
</reference>
<keyword evidence="4" id="KW-0653">Protein transport</keyword>
<dbReference type="ProteomicsDB" id="7426"/>
<keyword evidence="13" id="KW-1185">Reference proteome</keyword>
<evidence type="ECO:0000259" key="11">
    <source>
        <dbReference type="PROSITE" id="PS50192"/>
    </source>
</evidence>
<dbReference type="Ensembl" id="ENST00000410108.5">
    <property type="protein sequence ID" value="ENSP00000386558.1"/>
    <property type="gene ID" value="ENSG00000177951.18"/>
</dbReference>
<dbReference type="SUPFAM" id="SSF58038">
    <property type="entry name" value="SNARE fusion complex"/>
    <property type="match status" value="1"/>
</dbReference>
<evidence type="ECO:0000256" key="3">
    <source>
        <dbReference type="ARBA" id="ARBA00022692"/>
    </source>
</evidence>
<reference evidence="12" key="11">
    <citation type="submission" date="2025-08" db="UniProtKB">
        <authorList>
            <consortium name="Ensembl"/>
        </authorList>
    </citation>
    <scope>IDENTIFICATION</scope>
</reference>
<evidence type="ECO:0007829" key="19">
    <source>
        <dbReference type="PubMed" id="20068231"/>
    </source>
</evidence>
<dbReference type="SMR" id="B8ZZS0"/>
<proteinExistence type="evidence at protein level"/>
<dbReference type="HGNC" id="HGNC:19348">
    <property type="gene designation" value="BET1L"/>
</dbReference>
<dbReference type="VEuPathDB" id="HostDB:ENSG00000177951"/>
<organism evidence="12 13">
    <name type="scientific">Homo sapiens</name>
    <name type="common">Human</name>
    <dbReference type="NCBI Taxonomy" id="9606"/>
    <lineage>
        <taxon>Eukaryota</taxon>
        <taxon>Metazoa</taxon>
        <taxon>Chordata</taxon>
        <taxon>Craniata</taxon>
        <taxon>Vertebrata</taxon>
        <taxon>Euteleostomi</taxon>
        <taxon>Mammalia</taxon>
        <taxon>Eutheria</taxon>
        <taxon>Euarchontoglires</taxon>
        <taxon>Primates</taxon>
        <taxon>Haplorrhini</taxon>
        <taxon>Catarrhini</taxon>
        <taxon>Hominidae</taxon>
        <taxon>Homo</taxon>
    </lineage>
</organism>
<evidence type="ECO:0007829" key="20">
    <source>
        <dbReference type="PubMed" id="21269460"/>
    </source>
</evidence>
<dbReference type="EMBL" id="AC069287">
    <property type="status" value="NOT_ANNOTATED_CDS"/>
    <property type="molecule type" value="Genomic_DNA"/>
</dbReference>
<feature type="compositionally biased region" description="Basic residues" evidence="10">
    <location>
        <begin position="130"/>
        <end position="140"/>
    </location>
</feature>
<gene>
    <name evidence="12" type="primary">BET1L</name>
</gene>
<dbReference type="Antibodypedia" id="41928">
    <property type="antibodies" value="43 antibodies from 17 providers"/>
</dbReference>
<evidence type="ECO:0000256" key="6">
    <source>
        <dbReference type="ARBA" id="ARBA00023034"/>
    </source>
</evidence>
<evidence type="ECO:0000256" key="1">
    <source>
        <dbReference type="ARBA" id="ARBA00004394"/>
    </source>
</evidence>
<dbReference type="PhylomeDB" id="B8ZZS0"/>
<evidence type="ECO:0007829" key="18">
    <source>
        <dbReference type="PubMed" id="19690332"/>
    </source>
</evidence>
<keyword evidence="2" id="KW-0813">Transport</keyword>
<reference evidence="12 13" key="1">
    <citation type="journal article" date="2001" name="Nature">
        <title>Initial sequencing and analysis of the human genome.</title>
        <authorList>
            <consortium name="International Human Genome Sequencing Consortium"/>
            <person name="Lander E.S."/>
            <person name="Linton L.M."/>
            <person name="Birren B."/>
            <person name="Nusbaum C."/>
            <person name="Zody M.C."/>
            <person name="Baldwin J."/>
            <person name="Devon K."/>
            <person name="Dewar K."/>
            <person name="Doyle M."/>
            <person name="FitzHugh W."/>
            <person name="Funke R."/>
            <person name="Gage D."/>
            <person name="Harris K."/>
            <person name="Heaford A."/>
            <person name="Howland J."/>
            <person name="Kann L."/>
            <person name="Lehoczky J."/>
            <person name="LeVine R."/>
            <person name="McEwan P."/>
            <person name="McKernan K."/>
            <person name="Meldrim J."/>
            <person name="Mesirov J.P."/>
            <person name="Miranda C."/>
            <person name="Morris W."/>
            <person name="Naylor J."/>
            <person name="Raymond C."/>
            <person name="Rosetti M."/>
            <person name="Santos R."/>
            <person name="Sheridan A."/>
            <person name="Sougnez C."/>
            <person name="Stange-Thomann N."/>
            <person name="Stojanovic N."/>
            <person name="Subramanian A."/>
            <person name="Wyman D."/>
            <person name="Rogers J."/>
            <person name="Sulston J."/>
            <person name="Ainscough R."/>
            <person name="Beck S."/>
            <person name="Bentley D."/>
            <person name="Burton J."/>
            <person name="Clee C."/>
            <person name="Carter N."/>
            <person name="Coulson A."/>
            <person name="Deadman R."/>
            <person name="Deloukas P."/>
            <person name="Dunham A."/>
            <person name="Dunham I."/>
            <person name="Durbin R."/>
            <person name="French L."/>
            <person name="Grafham D."/>
            <person name="Gregory S."/>
            <person name="Hubbard T."/>
            <person name="Humphray S."/>
            <person name="Hunt A."/>
            <person name="Jones M."/>
            <person name="Lloyd C."/>
            <person name="McMurray A."/>
            <person name="Matthews L."/>
            <person name="Mercer S."/>
            <person name="Milne S."/>
            <person name="Mullikin J.C."/>
            <person name="Mungall A."/>
            <person name="Plumb R."/>
            <person name="Ross M."/>
            <person name="Shownkeen R."/>
            <person name="Sims S."/>
            <person name="Waterston R.H."/>
            <person name="Wilson R.K."/>
            <person name="Hillier L.W."/>
            <person name="McPherson J.D."/>
            <person name="Marra M.A."/>
            <person name="Mardis E.R."/>
            <person name="Fulton L.A."/>
            <person name="Chinwalla A.T."/>
            <person name="Pepin K.H."/>
            <person name="Gish W.R."/>
            <person name="Chissoe S.L."/>
            <person name="Wendl M.C."/>
            <person name="Delehaunty K.D."/>
            <person name="Miner T.L."/>
            <person name="Delehaunty A."/>
            <person name="Kramer J.B."/>
            <person name="Cook L.L."/>
            <person name="Fulton R.S."/>
            <person name="Johnson D.L."/>
            <person name="Minx P.J."/>
            <person name="Clifton S.W."/>
            <person name="Hawkins T."/>
            <person name="Branscomb E."/>
            <person name="Predki P."/>
            <person name="Richardson P."/>
            <person name="Wenning S."/>
            <person name="Slezak T."/>
            <person name="Doggett N."/>
            <person name="Cheng J.F."/>
            <person name="Olsen A."/>
            <person name="Lucas S."/>
            <person name="Elkin C."/>
            <person name="Uberbacher E."/>
            <person name="Frazier M."/>
            <person name="Gibbs R.A."/>
            <person name="Muzny D.M."/>
            <person name="Scherer S.E."/>
            <person name="Bouck J.B."/>
            <person name="Sodergren E.J."/>
            <person name="Worley K.C."/>
            <person name="Rives C.M."/>
            <person name="Gorrell J.H."/>
            <person name="Metzker M.L."/>
            <person name="Naylor S.L."/>
            <person name="Kucherlapati R.S."/>
            <person name="Nelson D.L."/>
            <person name="Weinstock G.M."/>
            <person name="Sakaki Y."/>
            <person name="Fujiyama A."/>
            <person name="Hattori M."/>
            <person name="Yada T."/>
            <person name="Toyoda A."/>
            <person name="Itoh T."/>
            <person name="Kawagoe C."/>
            <person name="Watanabe H."/>
            <person name="Totoki Y."/>
            <person name="Taylor T."/>
            <person name="Weissenbach J."/>
            <person name="Heilig R."/>
            <person name="Saurin W."/>
            <person name="Artiguenave F."/>
            <person name="Brottier P."/>
            <person name="Bruls T."/>
            <person name="Pelletier E."/>
            <person name="Robert C."/>
            <person name="Wincker P."/>
            <person name="Smith D.R."/>
            <person name="Doucette-Stamm L."/>
            <person name="Rubenfield M."/>
            <person name="Weinstock K."/>
            <person name="Lee H.M."/>
            <person name="Dubois J."/>
            <person name="Rosenthal A."/>
            <person name="Platzer M."/>
            <person name="Nyakatura G."/>
            <person name="Taudien S."/>
            <person name="Rump A."/>
            <person name="Yang H."/>
            <person name="Yu J."/>
            <person name="Wang J."/>
            <person name="Huang G."/>
            <person name="Gu J."/>
            <person name="Hood L."/>
            <person name="Rowen L."/>
            <person name="Madan A."/>
            <person name="Qin S."/>
            <person name="Davis R.W."/>
            <person name="Federspiel N.A."/>
            <person name="Abola A.P."/>
            <person name="Proctor M.J."/>
            <person name="Myers R.M."/>
            <person name="Schmutz J."/>
            <person name="Dickson M."/>
            <person name="Grimwood J."/>
            <person name="Cox D.R."/>
            <person name="Olson M.V."/>
            <person name="Kaul R."/>
            <person name="Raymond C."/>
            <person name="Shimizu N."/>
            <person name="Kawasaki K."/>
            <person name="Minoshima S."/>
            <person name="Evans G.A."/>
            <person name="Athanasiou M."/>
            <person name="Schultz R."/>
            <person name="Roe B.A."/>
            <person name="Chen F."/>
            <person name="Pan H."/>
            <person name="Ramser J."/>
            <person name="Lehrach H."/>
            <person name="Reinhardt R."/>
            <person name="McCombie W.R."/>
            <person name="de la Bastide M."/>
            <person name="Dedhia N."/>
            <person name="Blocker H."/>
            <person name="Hornischer K."/>
            <person name="Nordsiek G."/>
            <person name="Agarwala R."/>
            <person name="Aravind L."/>
            <person name="Bailey J.A."/>
            <person name="Bateman A."/>
            <person name="Batzoglou S."/>
            <person name="Birney E."/>
            <person name="Bork P."/>
            <person name="Brown D.G."/>
            <person name="Burge C.B."/>
            <person name="Cerutti L."/>
            <person name="Chen H.C."/>
            <person name="Church D."/>
            <person name="Clamp M."/>
            <person name="Copley R.R."/>
            <person name="Doerks T."/>
            <person name="Eddy S.R."/>
            <person name="Eichler E.E."/>
            <person name="Furey T.S."/>
            <person name="Galagan J."/>
            <person name="Gilbert J.G."/>
            <person name="Harmon C."/>
            <person name="Hayashizaki Y."/>
            <person name="Haussler D."/>
            <person name="Hermjakob H."/>
            <person name="Hokamp K."/>
            <person name="Jang W."/>
            <person name="Johnson L.S."/>
            <person name="Jones T.A."/>
            <person name="Kasif S."/>
            <person name="Kaspryzk A."/>
            <person name="Kennedy S."/>
            <person name="Kent W.J."/>
            <person name="Kitts P."/>
            <person name="Koonin E.V."/>
            <person name="Korf I."/>
            <person name="Kulp D."/>
            <person name="Lancet D."/>
            <person name="Lowe T.M."/>
            <person name="McLysaght A."/>
            <person name="Mikkelsen T."/>
            <person name="Moran J.V."/>
            <person name="Mulder N."/>
            <person name="Pollara V.J."/>
            <person name="Ponting C.P."/>
            <person name="Schuler G."/>
            <person name="Schultz J."/>
            <person name="Slater G."/>
            <person name="Smit A.F."/>
            <person name="Stupka E."/>
            <person name="Szustakowski J."/>
            <person name="Thierry-Mieg D."/>
            <person name="Thierry-Mieg J."/>
            <person name="Wagner L."/>
            <person name="Wallis J."/>
            <person name="Wheeler R."/>
            <person name="Williams A."/>
            <person name="Wolf Y.I."/>
            <person name="Wolfe K.H."/>
            <person name="Yang S.P."/>
            <person name="Yeh R.F."/>
            <person name="Collins F."/>
            <person name="Guyer M.S."/>
            <person name="Peterson J."/>
            <person name="Felsenfeld A."/>
            <person name="Wetterstrand K.A."/>
            <person name="Patrinos A."/>
            <person name="Morgan M.J."/>
            <person name="de Jong P."/>
            <person name="Catanese J.J."/>
            <person name="Osoegawa K."/>
            <person name="Shizuya H."/>
            <person name="Choi S."/>
            <person name="Chen Y.J."/>
        </authorList>
    </citation>
    <scope>NUCLEOTIDE SEQUENCE [LARGE SCALE GENOMIC DNA]</scope>
</reference>
<evidence type="ECO:0000256" key="8">
    <source>
        <dbReference type="ARBA" id="ARBA00023136"/>
    </source>
</evidence>
<evidence type="ECO:0000256" key="5">
    <source>
        <dbReference type="ARBA" id="ARBA00022989"/>
    </source>
</evidence>
<evidence type="ECO:0007829" key="22">
    <source>
        <dbReference type="PubMed" id="23186163"/>
    </source>
</evidence>
<dbReference type="InterPro" id="IPR039899">
    <property type="entry name" value="BET1_SNARE"/>
</dbReference>
<dbReference type="PROSITE" id="PS50192">
    <property type="entry name" value="T_SNARE"/>
    <property type="match status" value="1"/>
</dbReference>
<dbReference type="UCSC" id="uc057xcc.1">
    <property type="organism name" value="human"/>
</dbReference>
<dbReference type="ExpressionAtlas" id="B8ZZS0">
    <property type="expression patterns" value="baseline and differential"/>
</dbReference>
<dbReference type="AlphaFoldDB" id="B8ZZS0"/>
<dbReference type="PANTHER" id="PTHR12791">
    <property type="entry name" value="GOLGI SNARE BET1-RELATED"/>
    <property type="match status" value="1"/>
</dbReference>
<keyword evidence="7" id="KW-0175">Coiled coil</keyword>
<evidence type="ECO:0000256" key="4">
    <source>
        <dbReference type="ARBA" id="ARBA00022927"/>
    </source>
</evidence>
<evidence type="ECO:0000313" key="13">
    <source>
        <dbReference type="Proteomes" id="UP000005640"/>
    </source>
</evidence>
<comment type="subcellular location">
    <subcellularLocation>
        <location evidence="9">Endomembrane system</location>
        <topology evidence="9">Single-pass type IV membrane protein</topology>
    </subcellularLocation>
    <subcellularLocation>
        <location evidence="1">Golgi apparatus membrane</location>
    </subcellularLocation>
</comment>
<evidence type="ECO:0007829" key="14">
    <source>
        <dbReference type="PeptideAtlas" id="B8ZZS0"/>
    </source>
</evidence>
<sequence length="152" mass="17107">MADWARAQSPGAVEEILDRENKRMADSLASKVTRLKSLALDIDRDAEDQNRYLDGMVFQDSQEGAHIRRETVSKSVCAEPWRHQRARDPAPTNFPLKCQKQRGASTSSGQHGGRVNLVFFIDDDYSPPSKRQRPTSHHSHQSQNPPMLGNGK</sequence>
<feature type="region of interest" description="Disordered" evidence="10">
    <location>
        <begin position="81"/>
        <end position="152"/>
    </location>
</feature>
<protein>
    <submittedName>
        <fullName evidence="12">Bet1 golgi vesicular membrane trafficking protein like</fullName>
    </submittedName>
</protein>
<dbReference type="MassIVE" id="B8ZZS0"/>
<keyword evidence="5" id="KW-1133">Transmembrane helix</keyword>
<keyword evidence="8" id="KW-0472">Membrane</keyword>
<dbReference type="CDD" id="cd15853">
    <property type="entry name" value="SNARE_Bet1"/>
    <property type="match status" value="1"/>
</dbReference>
<reference evidence="12" key="12">
    <citation type="submission" date="2025-09" db="UniProtKB">
        <authorList>
            <consortium name="Ensembl"/>
        </authorList>
    </citation>
    <scope>IDENTIFICATION</scope>
</reference>
<evidence type="ECO:0000313" key="12">
    <source>
        <dbReference type="Ensembl" id="ENSP00000386558.1"/>
    </source>
</evidence>
<evidence type="ECO:0000256" key="7">
    <source>
        <dbReference type="ARBA" id="ARBA00023054"/>
    </source>
</evidence>
<reference evidence="19" key="7">
    <citation type="journal article" date="2010" name="Sci. Signal.">
        <title>Quantitative phosphoproteomics reveals widespread full phosphorylation site occupancy during mitosis.</title>
        <authorList>
            <person name="Olsen J.V."/>
            <person name="Vermeulen M."/>
            <person name="Santamaria A."/>
            <person name="Kumar C."/>
            <person name="Miller M.L."/>
            <person name="Jensen L.J."/>
            <person name="Gnad F."/>
            <person name="Cox J."/>
            <person name="Jensen T.S."/>
            <person name="Nigg E.A."/>
            <person name="Brunak S."/>
            <person name="Mann M."/>
        </authorList>
    </citation>
    <scope>IDENTIFICATION BY MASS SPECTROMETRY [LARGE SCALE ANALYSIS]</scope>
</reference>
<reference evidence="18" key="6">
    <citation type="journal article" date="2009" name="Sci. Signal.">
        <title>Quantitative phosphoproteomic analysis of T cell receptor signaling reveals system-wide modulation of protein-protein interactions.</title>
        <authorList>
            <person name="Mayya V."/>
            <person name="Lundgren D.H."/>
            <person name="Hwang S.I."/>
            <person name="Rezaul K."/>
            <person name="Wu L."/>
            <person name="Eng J.K."/>
            <person name="Rodionov V."/>
            <person name="Han D.K."/>
        </authorList>
    </citation>
    <scope>IDENTIFICATION BY MASS SPECTROMETRY [LARGE SCALE ANALYSIS]</scope>
</reference>
<dbReference type="GO" id="GO:0000139">
    <property type="term" value="C:Golgi membrane"/>
    <property type="evidence" value="ECO:0007669"/>
    <property type="project" value="UniProtKB-SubCell"/>
</dbReference>
<dbReference type="Proteomes" id="UP000005640">
    <property type="component" value="Chromosome 11"/>
</dbReference>
<evidence type="ECO:0000256" key="10">
    <source>
        <dbReference type="SAM" id="MobiDB-lite"/>
    </source>
</evidence>
<dbReference type="ChiTaRS" id="BET1L">
    <property type="organism name" value="human"/>
</dbReference>
<reference evidence="12 13" key="2">
    <citation type="journal article" date="2004" name="Nature">
        <title>Finishing the euchromatic sequence of the human genome.</title>
        <authorList>
            <consortium name="International Human Genome Sequencing Consortium"/>
        </authorList>
    </citation>
    <scope>NUCLEOTIDE SEQUENCE [LARGE SCALE GENOMIC DNA]</scope>
</reference>
<reference evidence="12 13" key="3">
    <citation type="journal article" date="2006" name="Nature">
        <title>Human chromosome 11 DNA sequence and analysis including novel gene identification.</title>
        <authorList>
            <person name="Taylor T.D."/>
            <person name="Noguchi H."/>
            <person name="Totoki Y."/>
            <person name="Toyoda A."/>
            <person name="Kuroki Y."/>
            <person name="Dewar K."/>
            <person name="Lloyd C."/>
            <person name="Itoh T."/>
            <person name="Takeda T."/>
            <person name="Kim D.W."/>
            <person name="She X."/>
            <person name="Barlow K.F."/>
            <person name="Bloom T."/>
            <person name="Bruford E."/>
            <person name="Chang J.L."/>
            <person name="Cuomo C.A."/>
            <person name="Eichler E."/>
            <person name="FitzGerald M.G."/>
            <person name="Jaffe D.B."/>
            <person name="LaButti K."/>
            <person name="Nicol R."/>
            <person name="Park H.S."/>
            <person name="Seaman C."/>
            <person name="Sougnez C."/>
            <person name="Yang X."/>
            <person name="Zimmer A.R."/>
            <person name="Zody M.C."/>
            <person name="Birren B.W."/>
            <person name="Nusbaum C."/>
            <person name="Fujiyama A."/>
            <person name="Hattori M."/>
            <person name="Rogers J."/>
            <person name="Lander E.S."/>
            <person name="Sakaki Y."/>
        </authorList>
    </citation>
    <scope>NUCLEOTIDE SEQUENCE [LARGE SCALE GENOMIC DNA]</scope>
</reference>
<keyword evidence="6" id="KW-0333">Golgi apparatus</keyword>
<reference evidence="17" key="5">
    <citation type="journal article" date="2009" name="Anal. Chem.">
        <title>Lys-N and trypsin cover complementary parts of the phosphoproteome in a refined SCX-based approach.</title>
        <authorList>
            <person name="Gauci S."/>
            <person name="Helbig A.O."/>
            <person name="Slijper M."/>
            <person name="Krijgsveld J."/>
            <person name="Heck A.J."/>
            <person name="Mohammed S."/>
        </authorList>
    </citation>
    <scope>IDENTIFICATION BY MASS SPECTROMETRY [LARGE SCALE ANALYSIS]</scope>
</reference>
<evidence type="ECO:0000256" key="9">
    <source>
        <dbReference type="ARBA" id="ARBA00046280"/>
    </source>
</evidence>
<dbReference type="Bgee" id="ENSG00000177951">
    <property type="expression patterns" value="Expressed in body of pancreas and 157 other cell types or tissues"/>
</dbReference>
<reference evidence="22" key="10">
    <citation type="journal article" date="2013" name="J. Proteome Res.">
        <title>Toward a comprehensive characterization of a human cancer cell phosphoproteome.</title>
        <authorList>
            <person name="Zhou H."/>
            <person name="Di Palma S."/>
            <person name="Preisinger C."/>
            <person name="Peng M."/>
            <person name="Polat A.N."/>
            <person name="Heck A.J."/>
            <person name="Mohammed S."/>
        </authorList>
    </citation>
    <scope>IDENTIFICATION BY MASS SPECTROMETRY [LARGE SCALE ANALYSIS]</scope>
</reference>
<dbReference type="Ensembl" id="ENST00000410108.5">
    <property type="protein sequence ID" value="ENSP00000386558.1"/>
    <property type="gene ID" value="ENSG00000177951.19"/>
</dbReference>
<reference evidence="21" key="9">
    <citation type="journal article" date="2011" name="Sci. Signal.">
        <title>System-wide temporal characterization of the proteome and phosphoproteome of human embryonic stem cell differentiation.</title>
        <authorList>
            <person name="Rigbolt K.T."/>
            <person name="Prokhorova T.A."/>
            <person name="Akimov V."/>
            <person name="Henningsen J."/>
            <person name="Johansen P.T."/>
            <person name="Kratchmarova I."/>
            <person name="Kassem M."/>
            <person name="Mann M."/>
            <person name="Olsen J.V."/>
            <person name="Blagoev B."/>
        </authorList>
    </citation>
    <scope>IDENTIFICATION BY MASS SPECTROMETRY [LARGE SCALE ANALYSIS]</scope>
</reference>
<dbReference type="GO" id="GO:0015031">
    <property type="term" value="P:protein transport"/>
    <property type="evidence" value="ECO:0007669"/>
    <property type="project" value="UniProtKB-KW"/>
</dbReference>
<evidence type="ECO:0007829" key="15">
    <source>
        <dbReference type="ProteomicsDB" id="B8ZZS0"/>
    </source>
</evidence>
<keyword evidence="14 15" id="KW-1267">Proteomics identification</keyword>
<evidence type="ECO:0007829" key="17">
    <source>
        <dbReference type="PubMed" id="19413330"/>
    </source>
</evidence>
<name>B8ZZS0_HUMAN</name>
<evidence type="ECO:0000256" key="2">
    <source>
        <dbReference type="ARBA" id="ARBA00022448"/>
    </source>
</evidence>
<evidence type="ECO:0007829" key="21">
    <source>
        <dbReference type="PubMed" id="21406692"/>
    </source>
</evidence>
<dbReference type="HOGENOM" id="CLU_1721739_0_0_1"/>
<keyword evidence="3" id="KW-0812">Transmembrane</keyword>
<feature type="domain" description="T-SNARE coiled-coil homology" evidence="11">
    <location>
        <begin position="15"/>
        <end position="56"/>
    </location>
</feature>
<dbReference type="GeneTree" id="ENSGT00940000160208"/>